<dbReference type="InterPro" id="IPR036291">
    <property type="entry name" value="NAD(P)-bd_dom_sf"/>
</dbReference>
<comment type="caution">
    <text evidence="2">The sequence shown here is derived from an EMBL/GenBank/DDBJ whole genome shotgun (WGS) entry which is preliminary data.</text>
</comment>
<dbReference type="PANTHER" id="PTHR11011">
    <property type="entry name" value="MALE STERILITY PROTEIN 2-RELATED"/>
    <property type="match status" value="1"/>
</dbReference>
<name>A0A1B7L9G5_9ENTR</name>
<evidence type="ECO:0000259" key="1">
    <source>
        <dbReference type="Pfam" id="PF07993"/>
    </source>
</evidence>
<dbReference type="PROSITE" id="PS51257">
    <property type="entry name" value="PROKAR_LIPOPROTEIN"/>
    <property type="match status" value="1"/>
</dbReference>
<organism evidence="2 3">
    <name type="scientific">Mangrovibacter phragmitis</name>
    <dbReference type="NCBI Taxonomy" id="1691903"/>
    <lineage>
        <taxon>Bacteria</taxon>
        <taxon>Pseudomonadati</taxon>
        <taxon>Pseudomonadota</taxon>
        <taxon>Gammaproteobacteria</taxon>
        <taxon>Enterobacterales</taxon>
        <taxon>Enterobacteriaceae</taxon>
        <taxon>Mangrovibacter</taxon>
    </lineage>
</organism>
<evidence type="ECO:0000313" key="2">
    <source>
        <dbReference type="EMBL" id="OAT78880.1"/>
    </source>
</evidence>
<keyword evidence="3" id="KW-1185">Reference proteome</keyword>
<dbReference type="AlphaFoldDB" id="A0A1B7L9G5"/>
<dbReference type="GO" id="GO:0080019">
    <property type="term" value="F:alcohol-forming very long-chain fatty acyl-CoA reductase activity"/>
    <property type="evidence" value="ECO:0007669"/>
    <property type="project" value="InterPro"/>
</dbReference>
<sequence>MSKLLITGCTGFLGGCVLSYALKKYNIKDILILSRTAGDYQALTRVQDNLARFGLSPEITGQLTDSNIIEGDLAQPELFLNNPCLNEVTHVINCAAVASFGKNPMIWKVNVEGTFAFAKRMSEVPSLQRFVHVGTAMSCLPEPGHNIKESLITTDDSEHIVDYTRAKAAIERKMHEELPGLPLVIARPSIIVGHSELGCKPSSSIFWVFKMALTLGKFMCNLQDKIDVVPVDFCAEALLTLTESENVKNGVYHVSAGPEYSVNFAEIDEAMAQAGGTKPVADSYSMVDMGYFMGIRKSFPTLFGECNERIILRAINLYGQFSRLNVTFDNTQLLHLGVSAPRKFTSYIDKCVDSTRGQSVTEMMACDFK</sequence>
<evidence type="ECO:0000313" key="3">
    <source>
        <dbReference type="Proteomes" id="UP000078225"/>
    </source>
</evidence>
<dbReference type="RefSeq" id="WP_064594853.1">
    <property type="nucleotide sequence ID" value="NZ_CP134782.1"/>
</dbReference>
<dbReference type="InterPro" id="IPR013120">
    <property type="entry name" value="FAR_NAD-bd"/>
</dbReference>
<dbReference type="Proteomes" id="UP000078225">
    <property type="component" value="Unassembled WGS sequence"/>
</dbReference>
<dbReference type="EMBL" id="LYRP01000001">
    <property type="protein sequence ID" value="OAT78880.1"/>
    <property type="molecule type" value="Genomic_DNA"/>
</dbReference>
<dbReference type="Gene3D" id="3.40.50.720">
    <property type="entry name" value="NAD(P)-binding Rossmann-like Domain"/>
    <property type="match status" value="1"/>
</dbReference>
<dbReference type="STRING" id="1691903.A9B99_04050"/>
<accession>A0A1B7L9G5</accession>
<protein>
    <submittedName>
        <fullName evidence="2">NAD(P)H-binding protein</fullName>
    </submittedName>
</protein>
<feature type="domain" description="Thioester reductase (TE)" evidence="1">
    <location>
        <begin position="6"/>
        <end position="237"/>
    </location>
</feature>
<dbReference type="SUPFAM" id="SSF51735">
    <property type="entry name" value="NAD(P)-binding Rossmann-fold domains"/>
    <property type="match status" value="1"/>
</dbReference>
<proteinExistence type="predicted"/>
<dbReference type="OrthoDB" id="6286537at2"/>
<reference evidence="3" key="1">
    <citation type="submission" date="2016-05" db="EMBL/GenBank/DDBJ databases">
        <authorList>
            <person name="Behera P."/>
            <person name="Vaishampayan P."/>
            <person name="Singh N."/>
            <person name="Raina V."/>
            <person name="Suar M."/>
            <person name="Pattnaik A."/>
            <person name="Rastogi G."/>
        </authorList>
    </citation>
    <scope>NUCLEOTIDE SEQUENCE [LARGE SCALE GENOMIC DNA]</scope>
    <source>
        <strain evidence="3">MP23</strain>
    </source>
</reference>
<gene>
    <name evidence="2" type="ORF">A9B99_04050</name>
</gene>
<dbReference type="Pfam" id="PF07993">
    <property type="entry name" value="NAD_binding_4"/>
    <property type="match status" value="1"/>
</dbReference>
<dbReference type="InterPro" id="IPR026055">
    <property type="entry name" value="FAR"/>
</dbReference>
<dbReference type="GO" id="GO:0035336">
    <property type="term" value="P:long-chain fatty-acyl-CoA metabolic process"/>
    <property type="evidence" value="ECO:0007669"/>
    <property type="project" value="TreeGrafter"/>
</dbReference>
<dbReference type="PANTHER" id="PTHR11011:SF45">
    <property type="entry name" value="FATTY ACYL-COA REDUCTASE CG8306-RELATED"/>
    <property type="match status" value="1"/>
</dbReference>